<dbReference type="InterPro" id="IPR002293">
    <property type="entry name" value="AA/rel_permease1"/>
</dbReference>
<evidence type="ECO:0000256" key="2">
    <source>
        <dbReference type="ARBA" id="ARBA00022692"/>
    </source>
</evidence>
<proteinExistence type="predicted"/>
<evidence type="ECO:0000256" key="5">
    <source>
        <dbReference type="SAM" id="Phobius"/>
    </source>
</evidence>
<keyword evidence="3 5" id="KW-1133">Transmembrane helix</keyword>
<dbReference type="InterPro" id="IPR050598">
    <property type="entry name" value="AminoAcid_Transporter"/>
</dbReference>
<evidence type="ECO:0000256" key="4">
    <source>
        <dbReference type="ARBA" id="ARBA00023136"/>
    </source>
</evidence>
<dbReference type="OrthoDB" id="10062876at2759"/>
<dbReference type="GO" id="GO:0016020">
    <property type="term" value="C:membrane"/>
    <property type="evidence" value="ECO:0007669"/>
    <property type="project" value="UniProtKB-SubCell"/>
</dbReference>
<dbReference type="Proteomes" id="UP000078046">
    <property type="component" value="Unassembled WGS sequence"/>
</dbReference>
<feature type="transmembrane region" description="Helical" evidence="5">
    <location>
        <begin position="135"/>
        <end position="161"/>
    </location>
</feature>
<feature type="transmembrane region" description="Helical" evidence="5">
    <location>
        <begin position="238"/>
        <end position="261"/>
    </location>
</feature>
<evidence type="ECO:0000313" key="7">
    <source>
        <dbReference type="Proteomes" id="UP000078046"/>
    </source>
</evidence>
<gene>
    <name evidence="6" type="ORF">A3Q56_04355</name>
</gene>
<protein>
    <submittedName>
        <fullName evidence="6">Uncharacterized protein</fullName>
    </submittedName>
</protein>
<dbReference type="AlphaFoldDB" id="A0A177B2F5"/>
<dbReference type="PANTHER" id="PTHR11785">
    <property type="entry name" value="AMINO ACID TRANSPORTER"/>
    <property type="match status" value="1"/>
</dbReference>
<organism evidence="6 7">
    <name type="scientific">Intoshia linei</name>
    <dbReference type="NCBI Taxonomy" id="1819745"/>
    <lineage>
        <taxon>Eukaryota</taxon>
        <taxon>Metazoa</taxon>
        <taxon>Spiralia</taxon>
        <taxon>Lophotrochozoa</taxon>
        <taxon>Mesozoa</taxon>
        <taxon>Orthonectida</taxon>
        <taxon>Rhopaluridae</taxon>
        <taxon>Intoshia</taxon>
    </lineage>
</organism>
<dbReference type="EMBL" id="LWCA01000548">
    <property type="protein sequence ID" value="OAF67912.1"/>
    <property type="molecule type" value="Genomic_DNA"/>
</dbReference>
<reference evidence="6 7" key="1">
    <citation type="submission" date="2016-04" db="EMBL/GenBank/DDBJ databases">
        <title>The genome of Intoshia linei affirms orthonectids as highly simplified spiralians.</title>
        <authorList>
            <person name="Mikhailov K.V."/>
            <person name="Slusarev G.S."/>
            <person name="Nikitin M.A."/>
            <person name="Logacheva M.D."/>
            <person name="Penin A."/>
            <person name="Aleoshin V."/>
            <person name="Panchin Y.V."/>
        </authorList>
    </citation>
    <scope>NUCLEOTIDE SEQUENCE [LARGE SCALE GENOMIC DNA]</scope>
    <source>
        <strain evidence="6">Intl2013</strain>
        <tissue evidence="6">Whole animal</tissue>
    </source>
</reference>
<comment type="caution">
    <text evidence="6">The sequence shown here is derived from an EMBL/GenBank/DDBJ whole genome shotgun (WGS) entry which is preliminary data.</text>
</comment>
<accession>A0A177B2F5</accession>
<evidence type="ECO:0000256" key="1">
    <source>
        <dbReference type="ARBA" id="ARBA00004141"/>
    </source>
</evidence>
<evidence type="ECO:0000256" key="3">
    <source>
        <dbReference type="ARBA" id="ARBA00022989"/>
    </source>
</evidence>
<dbReference type="Pfam" id="PF13520">
    <property type="entry name" value="AA_permease_2"/>
    <property type="match status" value="1"/>
</dbReference>
<feature type="transmembrane region" description="Helical" evidence="5">
    <location>
        <begin position="182"/>
        <end position="200"/>
    </location>
</feature>
<feature type="transmembrane region" description="Helical" evidence="5">
    <location>
        <begin position="206"/>
        <end position="226"/>
    </location>
</feature>
<keyword evidence="4 5" id="KW-0472">Membrane</keyword>
<comment type="subcellular location">
    <subcellularLocation>
        <location evidence="1">Membrane</location>
        <topology evidence="1">Multi-pass membrane protein</topology>
    </subcellularLocation>
</comment>
<feature type="transmembrane region" description="Helical" evidence="5">
    <location>
        <begin position="87"/>
        <end position="109"/>
    </location>
</feature>
<dbReference type="GO" id="GO:0015179">
    <property type="term" value="F:L-amino acid transmembrane transporter activity"/>
    <property type="evidence" value="ECO:0007669"/>
    <property type="project" value="TreeGrafter"/>
</dbReference>
<evidence type="ECO:0000313" key="6">
    <source>
        <dbReference type="EMBL" id="OAF67912.1"/>
    </source>
</evidence>
<name>A0A177B2F5_9BILA</name>
<keyword evidence="2 5" id="KW-0812">Transmembrane</keyword>
<dbReference type="Gene3D" id="1.20.1740.10">
    <property type="entry name" value="Amino acid/polyamine transporter I"/>
    <property type="match status" value="1"/>
</dbReference>
<feature type="transmembrane region" description="Helical" evidence="5">
    <location>
        <begin position="267"/>
        <end position="285"/>
    </location>
</feature>
<dbReference type="PIRSF" id="PIRSF006060">
    <property type="entry name" value="AA_transporter"/>
    <property type="match status" value="1"/>
</dbReference>
<sequence length="329" mass="37588">MTFSEYVAKPFYMSCNYPTPPESYKSILAILSLYGFTNFSEPFAGTTTNVNNIVNALYGSMFAYIGWNFLNLVTQDMQKPSRDSPKAIFIATISVIVIYLLVIISYHTVLNIPEIVSSSAIAINFANKINKYYSYIIPIFVSLSTFGGLNGNFFTSVRLFVEGAHCGYLPKVLAMKHYSERTPIISNIVISIISIFMILSGSIDKLISMFCLLFWLSVEMSVVALLKYRWIHRNEQTNLLRIPIIFHFIFFICAIFMIAIPLYSFDMVSVIVIGVIVLGFLFYVIFIKYKKFHCDKLMVSITLLLQKLLMVTYIDDEEKVGTFELHLKK</sequence>
<keyword evidence="7" id="KW-1185">Reference proteome</keyword>
<dbReference type="PANTHER" id="PTHR11785:SF528">
    <property type="entry name" value="AMINO ACID TRANSPORTER PROTEIN JHI-21"/>
    <property type="match status" value="1"/>
</dbReference>